<dbReference type="RefSeq" id="WP_354695261.1">
    <property type="nucleotide sequence ID" value="NZ_JAZHOG010000006.1"/>
</dbReference>
<protein>
    <submittedName>
        <fullName evidence="1">DUF429 domain-containing protein</fullName>
    </submittedName>
</protein>
<name>A0AAW9RJZ5_9GAMM</name>
<dbReference type="Proteomes" id="UP001359886">
    <property type="component" value="Unassembled WGS sequence"/>
</dbReference>
<dbReference type="EMBL" id="JAZHOG010000006">
    <property type="protein sequence ID" value="MEJ8567936.1"/>
    <property type="molecule type" value="Genomic_DNA"/>
</dbReference>
<comment type="caution">
    <text evidence="1">The sequence shown here is derived from an EMBL/GenBank/DDBJ whole genome shotgun (WGS) entry which is preliminary data.</text>
</comment>
<evidence type="ECO:0000313" key="2">
    <source>
        <dbReference type="Proteomes" id="UP001359886"/>
    </source>
</evidence>
<accession>A0AAW9RJZ5</accession>
<dbReference type="AlphaFoldDB" id="A0AAW9RJZ5"/>
<gene>
    <name evidence="1" type="ORF">V3330_09900</name>
</gene>
<reference evidence="1 2" key="1">
    <citation type="submission" date="2024-02" db="EMBL/GenBank/DDBJ databases">
        <title>A novel Wenzhouxiangellaceae bacterium, isolated from coastal sediments.</title>
        <authorList>
            <person name="Du Z.-J."/>
            <person name="Ye Y.-Q."/>
            <person name="Zhang X.-Y."/>
        </authorList>
    </citation>
    <scope>NUCLEOTIDE SEQUENCE [LARGE SCALE GENOMIC DNA]</scope>
    <source>
        <strain evidence="1 2">CH-27</strain>
    </source>
</reference>
<evidence type="ECO:0000313" key="1">
    <source>
        <dbReference type="EMBL" id="MEJ8567936.1"/>
    </source>
</evidence>
<sequence>MKHSPPQGPIQVAGVDGCRGGWLFFILKERKNFEVGIEISVENLFQRLNCAELALIDMPIGLPTPDCPIRACDTEARRTLGTRRSSVFPVPARSALSASSYAEACEENLRVLERSMSRQSWAIAPKIRELDDYLRQCAPDGRIREMHPEVAFWALNFEQPLRETKKSRAGERERLAILRHHYPAAQECFEACCRAYPRAQVARDDILDAIAGAVSARFAPHLATLPATPPADDAGLPQEIVYPVVPRASMNDPGPLPGDFQAEAAELVGRIVFAWSRFERNLGLTLQYAQGEPDEDTFKNGGFKGSVGEQLKALGRMVRENLANEPEGIGAFEVWLKHASNVRMKRNAIVHGRWTLLSGQRLMQLESTELPGVDASGKTRFSLAKLENELRDIESMDQDLYQLRVRWLSLQAPRVPARGGTS</sequence>
<proteinExistence type="predicted"/>
<organism evidence="1 2">
    <name type="scientific">Elongatibacter sediminis</name>
    <dbReference type="NCBI Taxonomy" id="3119006"/>
    <lineage>
        <taxon>Bacteria</taxon>
        <taxon>Pseudomonadati</taxon>
        <taxon>Pseudomonadota</taxon>
        <taxon>Gammaproteobacteria</taxon>
        <taxon>Chromatiales</taxon>
        <taxon>Wenzhouxiangellaceae</taxon>
        <taxon>Elongatibacter</taxon>
    </lineage>
</organism>
<dbReference type="Pfam" id="PF04250">
    <property type="entry name" value="DUF429"/>
    <property type="match status" value="1"/>
</dbReference>
<dbReference type="InterPro" id="IPR007362">
    <property type="entry name" value="DUF429"/>
</dbReference>
<keyword evidence="2" id="KW-1185">Reference proteome</keyword>